<dbReference type="InterPro" id="IPR043136">
    <property type="entry name" value="B30.2/SPRY_sf"/>
</dbReference>
<evidence type="ECO:0000256" key="4">
    <source>
        <dbReference type="SAM" id="Phobius"/>
    </source>
</evidence>
<dbReference type="PANTHER" id="PTHR12429:SF8">
    <property type="entry name" value="NEURALIZED-LIKE PROTEIN 2"/>
    <property type="match status" value="1"/>
</dbReference>
<feature type="compositionally biased region" description="Polar residues" evidence="3">
    <location>
        <begin position="882"/>
        <end position="898"/>
    </location>
</feature>
<dbReference type="InterPro" id="IPR006573">
    <property type="entry name" value="NHR_dom"/>
</dbReference>
<dbReference type="InterPro" id="IPR032675">
    <property type="entry name" value="LRR_dom_sf"/>
</dbReference>
<proteinExistence type="predicted"/>
<keyword evidence="7" id="KW-1185">Reference proteome</keyword>
<reference evidence="6" key="1">
    <citation type="submission" date="2021-02" db="EMBL/GenBank/DDBJ databases">
        <authorList>
            <person name="Nowell W R."/>
        </authorList>
    </citation>
    <scope>NUCLEOTIDE SEQUENCE</scope>
</reference>
<keyword evidence="1" id="KW-0433">Leucine-rich repeat</keyword>
<feature type="transmembrane region" description="Helical" evidence="4">
    <location>
        <begin position="756"/>
        <end position="780"/>
    </location>
</feature>
<evidence type="ECO:0000259" key="5">
    <source>
        <dbReference type="PROSITE" id="PS51065"/>
    </source>
</evidence>
<dbReference type="SMART" id="SM00082">
    <property type="entry name" value="LRRCT"/>
    <property type="match status" value="1"/>
</dbReference>
<gene>
    <name evidence="6" type="ORF">XAT740_LOCUS27220</name>
</gene>
<feature type="compositionally biased region" description="Polar residues" evidence="3">
    <location>
        <begin position="854"/>
        <end position="875"/>
    </location>
</feature>
<dbReference type="InterPro" id="IPR000483">
    <property type="entry name" value="Cys-rich_flank_reg_C"/>
</dbReference>
<dbReference type="EMBL" id="CAJNOR010002258">
    <property type="protein sequence ID" value="CAF1269598.1"/>
    <property type="molecule type" value="Genomic_DNA"/>
</dbReference>
<evidence type="ECO:0000256" key="1">
    <source>
        <dbReference type="ARBA" id="ARBA00022614"/>
    </source>
</evidence>
<feature type="region of interest" description="Disordered" evidence="3">
    <location>
        <begin position="991"/>
        <end position="1018"/>
    </location>
</feature>
<keyword evidence="4" id="KW-1133">Transmembrane helix</keyword>
<dbReference type="PANTHER" id="PTHR12429">
    <property type="entry name" value="NEURALIZED"/>
    <property type="match status" value="1"/>
</dbReference>
<keyword evidence="4" id="KW-0472">Membrane</keyword>
<feature type="domain" description="NHR" evidence="5">
    <location>
        <begin position="14"/>
        <end position="167"/>
    </location>
</feature>
<dbReference type="AlphaFoldDB" id="A0A815BHH1"/>
<dbReference type="InterPro" id="IPR037962">
    <property type="entry name" value="Neuralized"/>
</dbReference>
<organism evidence="6 7">
    <name type="scientific">Adineta ricciae</name>
    <name type="common">Rotifer</name>
    <dbReference type="NCBI Taxonomy" id="249248"/>
    <lineage>
        <taxon>Eukaryota</taxon>
        <taxon>Metazoa</taxon>
        <taxon>Spiralia</taxon>
        <taxon>Gnathifera</taxon>
        <taxon>Rotifera</taxon>
        <taxon>Eurotatoria</taxon>
        <taxon>Bdelloidea</taxon>
        <taxon>Adinetida</taxon>
        <taxon>Adinetidae</taxon>
        <taxon>Adineta</taxon>
    </lineage>
</organism>
<comment type="caution">
    <text evidence="6">The sequence shown here is derived from an EMBL/GenBank/DDBJ whole genome shotgun (WGS) entry which is preliminary data.</text>
</comment>
<feature type="region of interest" description="Disordered" evidence="3">
    <location>
        <begin position="854"/>
        <end position="898"/>
    </location>
</feature>
<dbReference type="Proteomes" id="UP000663828">
    <property type="component" value="Unassembled WGS sequence"/>
</dbReference>
<keyword evidence="2" id="KW-0732">Signal</keyword>
<evidence type="ECO:0000256" key="2">
    <source>
        <dbReference type="ARBA" id="ARBA00022729"/>
    </source>
</evidence>
<name>A0A815BHH1_ADIRI</name>
<dbReference type="Gene3D" id="2.60.120.920">
    <property type="match status" value="1"/>
</dbReference>
<evidence type="ECO:0000313" key="6">
    <source>
        <dbReference type="EMBL" id="CAF1269598.1"/>
    </source>
</evidence>
<accession>A0A815BHH1</accession>
<dbReference type="SMART" id="SM00588">
    <property type="entry name" value="NEUZ"/>
    <property type="match status" value="1"/>
</dbReference>
<dbReference type="Gene3D" id="3.80.10.10">
    <property type="entry name" value="Ribonuclease Inhibitor"/>
    <property type="match status" value="2"/>
</dbReference>
<evidence type="ECO:0000256" key="3">
    <source>
        <dbReference type="SAM" id="MobiDB-lite"/>
    </source>
</evidence>
<dbReference type="PROSITE" id="PS51065">
    <property type="entry name" value="NHR"/>
    <property type="match status" value="1"/>
</dbReference>
<protein>
    <recommendedName>
        <fullName evidence="5">NHR domain-containing protein</fullName>
    </recommendedName>
</protein>
<evidence type="ECO:0000313" key="7">
    <source>
        <dbReference type="Proteomes" id="UP000663828"/>
    </source>
</evidence>
<sequence>MAKNSHSQLPIVEPLRFHQVHGDQIRLSENNTRATRDRLNNTLLFTNRPILSHEIVKFNIEELTKEYHGLIRFGLTTNNPDNFTATTLPRLMPANDSREWLVPTLHKLPSIEKNKYIRLKYTAEGDIYIDFDQTDFIKYLTVSPITKDVWCALDLNGSVSQIRLVQTEARVLPNPVDRARERYLQYTNNCQQETSSVYYSGELSSGFLKMTNCDETCELVHNIAVKKSSTSSVIVDENLKRCMSIVLQILDMDHTLPSYFAIRCLIDGRPSNEHRKEIDATFDHLTLGDEIGIRVQPEGVITFSCDNRNVKPLFNIDLTVNDNPHVQQTSYQLEILMNGRVTGIRLVGVYRPTDNEARTLPPAIGGGCLATVSYRVCPNGLSADYQDLTILCDPTVNLTELPTLNNSTLQDNVTQLRLASSINGIRGHLIEFPSDISVSYPKIAILDLSFNMIRGLLNTSKLAGLGSNLLIIDLSDNFITDITMNFFQANGMLQSINLAKNKLTRMPSLNSATFVAFPSELINMNFSSNQITNLDLWPLFVKTGKTMVIDLSHNLIANYTNQIPISLQQFTETPDPRFLYVNDNQLERLSDVLLEQYGACSTSTNPNSVAFFVVGISNMLLTNNPLICDCESYYLVSYIQDNINDFPQMLNRSALITQAKCTSPSSMNGQIYLFSNITETNFCANYRLPNLTDIFCSVYPNDTLHTLAPPSYWSSTSTAVTVQTTIANGTMTNSTSGSGDSINGMNDTSKSSLPSWYIILGIVLGILLIIILIVLGIILCKDRLLPAKCRSLLRNEFPNANNSYATITHESQLSSHALPSNINHGNNRTMRANHTLSNSFPPWLNQNYPEQETQTSVQILRSKSSTGTGRPSQRTILRPSSPKVQVSPTQSTSIPTGTKNIVKGIPLAAIQSKSNPNTFELNMSSVPVTPSKRATLLPQVKSGIYVDSKTHNLLNTSAGALVTNERQRRRSVMWLRKHYQNQITTSYNRAQSMTARKSSFNQENSSDDEEEISIPTIESTADKSLKSMRTLPIINISGLPSFVDDDIDQQK</sequence>
<dbReference type="SUPFAM" id="SSF52058">
    <property type="entry name" value="L domain-like"/>
    <property type="match status" value="1"/>
</dbReference>
<keyword evidence="4" id="KW-0812">Transmembrane</keyword>
<dbReference type="Pfam" id="PF07177">
    <property type="entry name" value="Neuralized"/>
    <property type="match status" value="1"/>
</dbReference>
<dbReference type="GO" id="GO:0061630">
    <property type="term" value="F:ubiquitin protein ligase activity"/>
    <property type="evidence" value="ECO:0007669"/>
    <property type="project" value="TreeGrafter"/>
</dbReference>